<comment type="caution">
    <text evidence="3">The sequence shown here is derived from an EMBL/GenBank/DDBJ whole genome shotgun (WGS) entry which is preliminary data.</text>
</comment>
<proteinExistence type="predicted"/>
<keyword evidence="4" id="KW-1185">Reference proteome</keyword>
<evidence type="ECO:0000313" key="3">
    <source>
        <dbReference type="EMBL" id="GAA5180630.1"/>
    </source>
</evidence>
<sequence>MTPTAGGVPAENARRRAGGVTVRYGRPDLRGRRDRAMYPGPRMSGHAHRRHPATLVLAAALACALVWLGVLAATNDDPISRGDHAGVAVTQQSVQHFAQRVTARPGHIRVGVTSASQGAAGGAALRATAIVLQALFGLGAVGWRVTARHRAQLHGVRAPPVLSARSRLSRRQLAAANLSIA</sequence>
<feature type="compositionally biased region" description="Basic and acidic residues" evidence="1">
    <location>
        <begin position="25"/>
        <end position="36"/>
    </location>
</feature>
<dbReference type="RefSeq" id="WP_345627080.1">
    <property type="nucleotide sequence ID" value="NZ_BAABJQ010000003.1"/>
</dbReference>
<organism evidence="3 4">
    <name type="scientific">Rugosimonospora acidiphila</name>
    <dbReference type="NCBI Taxonomy" id="556531"/>
    <lineage>
        <taxon>Bacteria</taxon>
        <taxon>Bacillati</taxon>
        <taxon>Actinomycetota</taxon>
        <taxon>Actinomycetes</taxon>
        <taxon>Micromonosporales</taxon>
        <taxon>Micromonosporaceae</taxon>
        <taxon>Rugosimonospora</taxon>
    </lineage>
</organism>
<feature type="region of interest" description="Disordered" evidence="1">
    <location>
        <begin position="24"/>
        <end position="47"/>
    </location>
</feature>
<keyword evidence="2" id="KW-0472">Membrane</keyword>
<evidence type="ECO:0000313" key="4">
    <source>
        <dbReference type="Proteomes" id="UP001501570"/>
    </source>
</evidence>
<name>A0ABP9RNW4_9ACTN</name>
<dbReference type="EMBL" id="BAABJQ010000003">
    <property type="protein sequence ID" value="GAA5180630.1"/>
    <property type="molecule type" value="Genomic_DNA"/>
</dbReference>
<feature type="transmembrane region" description="Helical" evidence="2">
    <location>
        <begin position="123"/>
        <end position="143"/>
    </location>
</feature>
<evidence type="ECO:0000256" key="1">
    <source>
        <dbReference type="SAM" id="MobiDB-lite"/>
    </source>
</evidence>
<feature type="transmembrane region" description="Helical" evidence="2">
    <location>
        <begin position="52"/>
        <end position="73"/>
    </location>
</feature>
<accession>A0ABP9RNW4</accession>
<dbReference type="Proteomes" id="UP001501570">
    <property type="component" value="Unassembled WGS sequence"/>
</dbReference>
<reference evidence="4" key="1">
    <citation type="journal article" date="2019" name="Int. J. Syst. Evol. Microbiol.">
        <title>The Global Catalogue of Microorganisms (GCM) 10K type strain sequencing project: providing services to taxonomists for standard genome sequencing and annotation.</title>
        <authorList>
            <consortium name="The Broad Institute Genomics Platform"/>
            <consortium name="The Broad Institute Genome Sequencing Center for Infectious Disease"/>
            <person name="Wu L."/>
            <person name="Ma J."/>
        </authorList>
    </citation>
    <scope>NUCLEOTIDE SEQUENCE [LARGE SCALE GENOMIC DNA]</scope>
    <source>
        <strain evidence="4">JCM 18304</strain>
    </source>
</reference>
<protein>
    <submittedName>
        <fullName evidence="3">Uncharacterized protein</fullName>
    </submittedName>
</protein>
<gene>
    <name evidence="3" type="ORF">GCM10023322_13360</name>
</gene>
<evidence type="ECO:0000256" key="2">
    <source>
        <dbReference type="SAM" id="Phobius"/>
    </source>
</evidence>
<keyword evidence="2" id="KW-1133">Transmembrane helix</keyword>
<keyword evidence="2" id="KW-0812">Transmembrane</keyword>